<dbReference type="GO" id="GO:0005737">
    <property type="term" value="C:cytoplasm"/>
    <property type="evidence" value="ECO:0007669"/>
    <property type="project" value="InterPro"/>
</dbReference>
<evidence type="ECO:0000256" key="1">
    <source>
        <dbReference type="ARBA" id="ARBA00009841"/>
    </source>
</evidence>
<organism evidence="11 12">
    <name type="scientific">Aspergillus sclerotiicarbonarius (strain CBS 121057 / IBT 28362)</name>
    <dbReference type="NCBI Taxonomy" id="1448318"/>
    <lineage>
        <taxon>Eukaryota</taxon>
        <taxon>Fungi</taxon>
        <taxon>Dikarya</taxon>
        <taxon>Ascomycota</taxon>
        <taxon>Pezizomycotina</taxon>
        <taxon>Eurotiomycetes</taxon>
        <taxon>Eurotiomycetidae</taxon>
        <taxon>Eurotiales</taxon>
        <taxon>Aspergillaceae</taxon>
        <taxon>Aspergillus</taxon>
        <taxon>Aspergillus subgen. Circumdati</taxon>
    </lineage>
</organism>
<evidence type="ECO:0000313" key="11">
    <source>
        <dbReference type="EMBL" id="PYI07100.1"/>
    </source>
</evidence>
<keyword evidence="6" id="KW-0704">Schiff base</keyword>
<dbReference type="SMART" id="SM01133">
    <property type="entry name" value="DeoC"/>
    <property type="match status" value="1"/>
</dbReference>
<dbReference type="GO" id="GO:0009264">
    <property type="term" value="P:deoxyribonucleotide catabolic process"/>
    <property type="evidence" value="ECO:0007669"/>
    <property type="project" value="InterPro"/>
</dbReference>
<dbReference type="VEuPathDB" id="FungiDB:BO78DRAFT_367428"/>
<evidence type="ECO:0000256" key="7">
    <source>
        <dbReference type="ARBA" id="ARBA00032755"/>
    </source>
</evidence>
<evidence type="ECO:0000256" key="6">
    <source>
        <dbReference type="ARBA" id="ARBA00023270"/>
    </source>
</evidence>
<evidence type="ECO:0000256" key="10">
    <source>
        <dbReference type="SAM" id="MobiDB-lite"/>
    </source>
</evidence>
<feature type="region of interest" description="Disordered" evidence="10">
    <location>
        <begin position="252"/>
        <end position="298"/>
    </location>
</feature>
<dbReference type="EMBL" id="KZ826344">
    <property type="protein sequence ID" value="PYI07100.1"/>
    <property type="molecule type" value="Genomic_DNA"/>
</dbReference>
<dbReference type="Pfam" id="PF02598">
    <property type="entry name" value="Methyltrn_RNA_3"/>
    <property type="match status" value="1"/>
</dbReference>
<dbReference type="Proteomes" id="UP000248423">
    <property type="component" value="Unassembled WGS sequence"/>
</dbReference>
<name>A0A319EC58_ASPSB</name>
<dbReference type="SUPFAM" id="SSF75217">
    <property type="entry name" value="alpha/beta knot"/>
    <property type="match status" value="1"/>
</dbReference>
<dbReference type="InterPro" id="IPR003750">
    <property type="entry name" value="Put_MeTrfase-C9orf114-like"/>
</dbReference>
<protein>
    <recommendedName>
        <fullName evidence="3">deoxyribose-phosphate aldolase</fullName>
        <ecNumber evidence="3">4.1.2.4</ecNumber>
    </recommendedName>
    <alternativeName>
        <fullName evidence="7">2-deoxy-D-ribose 5-phosphate aldolase</fullName>
    </alternativeName>
</protein>
<sequence>MSTLQTDAEWATLISSIQQSLPTTFPSYDISSEINRTIDHTQLALTATGQQIDDLCQEAIQHQFATVCVRLNHVSRAVQNLQGHPAVGVACVVGFHEGTYKTIEKTTDAKEAVKLGASELDMVLNYPLLQEGKYVDVYTDVLEVRKAAPAPVGLKVILETSQLTREQIVAGSVLACMAGADYIKTSTGFNGPGASVENVALMRATANLVGKGTKVKASGGVRSGEDCQKMLEVGAERIGSSSGVKIMREGESLRPLPPPLLPRIPTSSSSCRPVMRRPNYKKRKTTPEDSPLRHNGTTDALFTEKPSAIFTPKGGRSHTLSVAIPGSIIANAHSIEQKTLLAGIIARALGVFCVDEVIVFDDDESGAPYDFYDHEDYYKSPTTRTSEQVAGSAPSPKGCTAYSDPSHFLTHVLSYLETPPYLRKHLFPIHPNLRTAGLLPSLDMPHHLRANEWCDFREGIVVSSPDRYAHRSRHSPRTTPQMSNDYHHSRHNSPTNNSHATIVDTGLSHKKVLPNIHLPEHARVTVRYPQHGSAYAEAVHPSTPRAEAGYYWGYYVRRCRSLSAVFTECPFDGGYDLSFGTSERGVPISAVLEEKSQVYDQYIPHHRPHCHNQPPPDFQHILIVFGGVAGIEAAVRNDPQLRDMGIRPSDAGKLFDYWVNFLPGQGSRTIRTEEAIWMGLMSLHGLTEGTHRLRKAFRHYHDC</sequence>
<dbReference type="FunFam" id="3.20.20.70:FF:000198">
    <property type="entry name" value="Deoxyribose-phosphate aldolase"/>
    <property type="match status" value="1"/>
</dbReference>
<proteinExistence type="inferred from homology"/>
<keyword evidence="12" id="KW-1185">Reference proteome</keyword>
<dbReference type="InterPro" id="IPR002915">
    <property type="entry name" value="DeoC/FbaB/LacD_aldolase"/>
</dbReference>
<dbReference type="CDD" id="cd18086">
    <property type="entry name" value="HsC9orf114-like"/>
    <property type="match status" value="1"/>
</dbReference>
<keyword evidence="4" id="KW-0963">Cytoplasm</keyword>
<evidence type="ECO:0000256" key="4">
    <source>
        <dbReference type="ARBA" id="ARBA00022490"/>
    </source>
</evidence>
<dbReference type="STRING" id="1448318.A0A319EC58"/>
<dbReference type="PANTHER" id="PTHR12150:SF13">
    <property type="entry name" value="METHYLTRANSFERASE C9ORF114-RELATED"/>
    <property type="match status" value="1"/>
</dbReference>
<evidence type="ECO:0000256" key="8">
    <source>
        <dbReference type="ARBA" id="ARBA00048791"/>
    </source>
</evidence>
<comment type="similarity">
    <text evidence="1">Belongs to the class IV-like SAM-binding methyltransferase superfamily.</text>
</comment>
<dbReference type="UniPathway" id="UPA00002">
    <property type="reaction ID" value="UER00468"/>
</dbReference>
<feature type="region of interest" description="Disordered" evidence="10">
    <location>
        <begin position="467"/>
        <end position="498"/>
    </location>
</feature>
<comment type="similarity">
    <text evidence="2">Belongs to the DeoC/FbaB aldolase family. DeoC type 1 subfamily.</text>
</comment>
<dbReference type="SUPFAM" id="SSF51569">
    <property type="entry name" value="Aldolase"/>
    <property type="match status" value="1"/>
</dbReference>
<dbReference type="GO" id="GO:0046386">
    <property type="term" value="P:deoxyribose phosphate catabolic process"/>
    <property type="evidence" value="ECO:0007669"/>
    <property type="project" value="UniProtKB-UniPathway"/>
</dbReference>
<dbReference type="InterPro" id="IPR029028">
    <property type="entry name" value="Alpha/beta_knot_MTases"/>
</dbReference>
<comment type="catalytic activity">
    <reaction evidence="8">
        <text>2-deoxy-D-ribose 5-phosphate = D-glyceraldehyde 3-phosphate + acetaldehyde</text>
        <dbReference type="Rhea" id="RHEA:12821"/>
        <dbReference type="ChEBI" id="CHEBI:15343"/>
        <dbReference type="ChEBI" id="CHEBI:59776"/>
        <dbReference type="ChEBI" id="CHEBI:62877"/>
        <dbReference type="EC" id="4.1.2.4"/>
    </reaction>
</comment>
<dbReference type="Pfam" id="PF01791">
    <property type="entry name" value="DeoC"/>
    <property type="match status" value="1"/>
</dbReference>
<keyword evidence="5" id="KW-0456">Lyase</keyword>
<dbReference type="CDD" id="cd00959">
    <property type="entry name" value="DeoC"/>
    <property type="match status" value="1"/>
</dbReference>
<gene>
    <name evidence="11" type="ORF">BO78DRAFT_367428</name>
</gene>
<dbReference type="GO" id="GO:0004139">
    <property type="term" value="F:deoxyribose-phosphate aldolase activity"/>
    <property type="evidence" value="ECO:0007669"/>
    <property type="project" value="UniProtKB-EC"/>
</dbReference>
<evidence type="ECO:0000256" key="2">
    <source>
        <dbReference type="ARBA" id="ARBA00010936"/>
    </source>
</evidence>
<dbReference type="Gene3D" id="3.20.20.70">
    <property type="entry name" value="Aldolase class I"/>
    <property type="match status" value="1"/>
</dbReference>
<dbReference type="NCBIfam" id="TIGR00126">
    <property type="entry name" value="deoC"/>
    <property type="match status" value="1"/>
</dbReference>
<dbReference type="AlphaFoldDB" id="A0A319EC58"/>
<dbReference type="EC" id="4.1.2.4" evidence="3"/>
<evidence type="ECO:0000256" key="9">
    <source>
        <dbReference type="ARBA" id="ARBA00056337"/>
    </source>
</evidence>
<accession>A0A319EC58</accession>
<reference evidence="11 12" key="1">
    <citation type="submission" date="2018-02" db="EMBL/GenBank/DDBJ databases">
        <title>The genomes of Aspergillus section Nigri reveals drivers in fungal speciation.</title>
        <authorList>
            <consortium name="DOE Joint Genome Institute"/>
            <person name="Vesth T.C."/>
            <person name="Nybo J."/>
            <person name="Theobald S."/>
            <person name="Brandl J."/>
            <person name="Frisvad J.C."/>
            <person name="Nielsen K.F."/>
            <person name="Lyhne E.K."/>
            <person name="Kogle M.E."/>
            <person name="Kuo A."/>
            <person name="Riley R."/>
            <person name="Clum A."/>
            <person name="Nolan M."/>
            <person name="Lipzen A."/>
            <person name="Salamov A."/>
            <person name="Henrissat B."/>
            <person name="Wiebenga A."/>
            <person name="De vries R.P."/>
            <person name="Grigoriev I.V."/>
            <person name="Mortensen U.H."/>
            <person name="Andersen M.R."/>
            <person name="Baker S.E."/>
        </authorList>
    </citation>
    <scope>NUCLEOTIDE SEQUENCE [LARGE SCALE GENOMIC DNA]</scope>
    <source>
        <strain evidence="11 12">CBS 121057</strain>
    </source>
</reference>
<dbReference type="HAMAP" id="MF_00114">
    <property type="entry name" value="DeoC_type1"/>
    <property type="match status" value="1"/>
</dbReference>
<dbReference type="PANTHER" id="PTHR12150">
    <property type="entry name" value="CLASS IV SAM-BINDING METHYLTRANSFERASE-RELATED"/>
    <property type="match status" value="1"/>
</dbReference>
<feature type="compositionally biased region" description="Basic residues" evidence="10">
    <location>
        <begin position="274"/>
        <end position="284"/>
    </location>
</feature>
<dbReference type="InterPro" id="IPR028581">
    <property type="entry name" value="DeoC_typeI"/>
</dbReference>
<dbReference type="OrthoDB" id="70823at2759"/>
<evidence type="ECO:0000256" key="3">
    <source>
        <dbReference type="ARBA" id="ARBA00012515"/>
    </source>
</evidence>
<dbReference type="Gene3D" id="3.40.1280.10">
    <property type="match status" value="2"/>
</dbReference>
<dbReference type="InterPro" id="IPR011343">
    <property type="entry name" value="DeoC"/>
</dbReference>
<evidence type="ECO:0000313" key="12">
    <source>
        <dbReference type="Proteomes" id="UP000248423"/>
    </source>
</evidence>
<dbReference type="InterPro" id="IPR029026">
    <property type="entry name" value="tRNA_m1G_MTases_N"/>
</dbReference>
<comment type="function">
    <text evidence="9">Catalyzes a reversible aldol reaction between acetaldehyde and D-glyceraldehyde 3-phosphate to generate 2-deoxy-D-ribose 5-phosphate.</text>
</comment>
<dbReference type="InterPro" id="IPR013785">
    <property type="entry name" value="Aldolase_TIM"/>
</dbReference>
<evidence type="ECO:0000256" key="5">
    <source>
        <dbReference type="ARBA" id="ARBA00023239"/>
    </source>
</evidence>